<protein>
    <submittedName>
        <fullName evidence="2">Steroid delta-isomerase</fullName>
    </submittedName>
</protein>
<evidence type="ECO:0000313" key="3">
    <source>
        <dbReference type="Proteomes" id="UP000315759"/>
    </source>
</evidence>
<keyword evidence="2" id="KW-0413">Isomerase</keyword>
<dbReference type="Pfam" id="PF12680">
    <property type="entry name" value="SnoaL_2"/>
    <property type="match status" value="1"/>
</dbReference>
<reference evidence="2 3" key="1">
    <citation type="submission" date="2018-10" db="EMBL/GenBank/DDBJ databases">
        <title>Draft genome of Mycobacterium hodleri strain B.</title>
        <authorList>
            <person name="Amande T.J."/>
            <person name="Mcgenity T.J."/>
        </authorList>
    </citation>
    <scope>NUCLEOTIDE SEQUENCE [LARGE SCALE GENOMIC DNA]</scope>
    <source>
        <strain evidence="2 3">B</strain>
    </source>
</reference>
<comment type="caution">
    <text evidence="2">The sequence shown here is derived from an EMBL/GenBank/DDBJ whole genome shotgun (WGS) entry which is preliminary data.</text>
</comment>
<evidence type="ECO:0000313" key="2">
    <source>
        <dbReference type="EMBL" id="TQR82888.1"/>
    </source>
</evidence>
<proteinExistence type="predicted"/>
<dbReference type="EMBL" id="VIFX01000056">
    <property type="protein sequence ID" value="TQR82888.1"/>
    <property type="molecule type" value="Genomic_DNA"/>
</dbReference>
<gene>
    <name evidence="2" type="ORF">D8S82_29715</name>
</gene>
<evidence type="ECO:0000259" key="1">
    <source>
        <dbReference type="Pfam" id="PF12680"/>
    </source>
</evidence>
<dbReference type="InterPro" id="IPR032710">
    <property type="entry name" value="NTF2-like_dom_sf"/>
</dbReference>
<accession>A0A544VSA5</accession>
<dbReference type="Gene3D" id="3.10.450.50">
    <property type="match status" value="1"/>
</dbReference>
<dbReference type="RefSeq" id="WP_142555527.1">
    <property type="nucleotide sequence ID" value="NZ_VIFX01000056.1"/>
</dbReference>
<dbReference type="Proteomes" id="UP000315759">
    <property type="component" value="Unassembled WGS sequence"/>
</dbReference>
<feature type="domain" description="SnoaL-like" evidence="1">
    <location>
        <begin position="11"/>
        <end position="111"/>
    </location>
</feature>
<dbReference type="GO" id="GO:0016853">
    <property type="term" value="F:isomerase activity"/>
    <property type="evidence" value="ECO:0007669"/>
    <property type="project" value="UniProtKB-KW"/>
</dbReference>
<dbReference type="SUPFAM" id="SSF54427">
    <property type="entry name" value="NTF2-like"/>
    <property type="match status" value="1"/>
</dbReference>
<name>A0A544VSA5_9MYCO</name>
<keyword evidence="3" id="KW-1185">Reference proteome</keyword>
<sequence>MPSADLIKQTVNRYLELVSEGNPDAIAQLYTDDATVEDPVGGEVHIGRQAILGFYSGVIGTKSETEIITLRALGHEAAYLWTLTMDLGEGAKMRIEILSVMAFDSDGNITAMKAYWGPENITQL</sequence>
<dbReference type="InterPro" id="IPR037401">
    <property type="entry name" value="SnoaL-like"/>
</dbReference>
<dbReference type="AlphaFoldDB" id="A0A544VSA5"/>
<organism evidence="2 3">
    <name type="scientific">Mycolicibacterium hodleri</name>
    <dbReference type="NCBI Taxonomy" id="49897"/>
    <lineage>
        <taxon>Bacteria</taxon>
        <taxon>Bacillati</taxon>
        <taxon>Actinomycetota</taxon>
        <taxon>Actinomycetes</taxon>
        <taxon>Mycobacteriales</taxon>
        <taxon>Mycobacteriaceae</taxon>
        <taxon>Mycolicibacterium</taxon>
    </lineage>
</organism>